<keyword evidence="3" id="KW-1185">Reference proteome</keyword>
<protein>
    <recommendedName>
        <fullName evidence="1">DUF2779 domain-containing protein</fullName>
    </recommendedName>
</protein>
<gene>
    <name evidence="2" type="ORF">T190423A01A_10421</name>
</gene>
<comment type="caution">
    <text evidence="2">The sequence shown here is derived from an EMBL/GenBank/DDBJ whole genome shotgun (WGS) entry which is preliminary data.</text>
</comment>
<name>A0ABP1F0G1_9FLAO</name>
<evidence type="ECO:0000313" key="3">
    <source>
        <dbReference type="Proteomes" id="UP001497527"/>
    </source>
</evidence>
<dbReference type="Proteomes" id="UP001497527">
    <property type="component" value="Unassembled WGS sequence"/>
</dbReference>
<accession>A0ABP1F0G1</accession>
<sequence length="654" mass="75631">MRVLTKSRFKLGLECPNKLFYTKKDKYVNQKIDDTFLQALAQGGFQVEELARMHYPEGVLIEGNDWDYVGLAAQTQTLLLQENVIIFEAAFLMDNLFIRTDVLVKQRNQIQLIEVKAKSFNPSNEYTFIGKRGGLVTGWKPYLFDVAFQKYVMQLAHPEWSITSKFMLANKESTASIDGLNQLFRISKQADNRTGILKLESDITKLGTSVLGQVDISHIVAAIMIDKHKYHDNMGFVESINLLKAAYLEDRYFNWPTSYRACKSCEFKTTEAMGQEGKLSGFKTCFKRQHLWGDKDFEMPNTFDIWDFRRGEKLFSEGIVFKKDVTPEAIGYKEVTGKLSRTERQWIQIEKDVNEDGSSYVDVDGLKQEMNSWVYPLHFIDFETSTVALPFNKGRRPYEQIAFQFSHHIYYEDGTVEHATEYVNNEAGVFPNFEFIRQLKHALEKDKGTIFRFAAHENTIVNAIYEQLLDSDEVDKQELIDFVQSISHSKNDSVKKWKGERDMDDLCEVIKKYYYNPHTKGSNSIKMVLPAVLKSSKFLKDKYSQSIGDIRVSSKNFDANHVWLQVEEGEVKSPYKLLPKVYEDWTEEQIEQSLSEIEDVSDGGGALAAYGKLQYTNMSNHEREQLTKSLLKYCELDTLAMVMIFEHFKEDLVK</sequence>
<dbReference type="Pfam" id="PF11074">
    <property type="entry name" value="DUF2779"/>
    <property type="match status" value="1"/>
</dbReference>
<dbReference type="InterPro" id="IPR021301">
    <property type="entry name" value="DUF2779"/>
</dbReference>
<dbReference type="RefSeq" id="WP_348714957.1">
    <property type="nucleotide sequence ID" value="NZ_CAXJIO010000010.1"/>
</dbReference>
<evidence type="ECO:0000313" key="2">
    <source>
        <dbReference type="EMBL" id="CAL2101858.1"/>
    </source>
</evidence>
<evidence type="ECO:0000259" key="1">
    <source>
        <dbReference type="Pfam" id="PF11074"/>
    </source>
</evidence>
<proteinExistence type="predicted"/>
<feature type="domain" description="DUF2779" evidence="1">
    <location>
        <begin position="378"/>
        <end position="524"/>
    </location>
</feature>
<organism evidence="2 3">
    <name type="scientific">Tenacibaculum polynesiense</name>
    <dbReference type="NCBI Taxonomy" id="3137857"/>
    <lineage>
        <taxon>Bacteria</taxon>
        <taxon>Pseudomonadati</taxon>
        <taxon>Bacteroidota</taxon>
        <taxon>Flavobacteriia</taxon>
        <taxon>Flavobacteriales</taxon>
        <taxon>Flavobacteriaceae</taxon>
        <taxon>Tenacibaculum</taxon>
    </lineage>
</organism>
<reference evidence="2 3" key="1">
    <citation type="submission" date="2024-05" db="EMBL/GenBank/DDBJ databases">
        <authorList>
            <person name="Duchaud E."/>
        </authorList>
    </citation>
    <scope>NUCLEOTIDE SEQUENCE [LARGE SCALE GENOMIC DNA]</scope>
    <source>
        <strain evidence="2">Ena-SAMPLE-TAB-13-05-2024-13:56:06:370-140308</strain>
    </source>
</reference>
<dbReference type="EMBL" id="CAXJIO010000010">
    <property type="protein sequence ID" value="CAL2101858.1"/>
    <property type="molecule type" value="Genomic_DNA"/>
</dbReference>